<dbReference type="AlphaFoldDB" id="A0AAV4R279"/>
<gene>
    <name evidence="1" type="ORF">CDAR_169531</name>
</gene>
<dbReference type="Proteomes" id="UP001054837">
    <property type="component" value="Unassembled WGS sequence"/>
</dbReference>
<keyword evidence="2" id="KW-1185">Reference proteome</keyword>
<organism evidence="1 2">
    <name type="scientific">Caerostris darwini</name>
    <dbReference type="NCBI Taxonomy" id="1538125"/>
    <lineage>
        <taxon>Eukaryota</taxon>
        <taxon>Metazoa</taxon>
        <taxon>Ecdysozoa</taxon>
        <taxon>Arthropoda</taxon>
        <taxon>Chelicerata</taxon>
        <taxon>Arachnida</taxon>
        <taxon>Araneae</taxon>
        <taxon>Araneomorphae</taxon>
        <taxon>Entelegynae</taxon>
        <taxon>Araneoidea</taxon>
        <taxon>Araneidae</taxon>
        <taxon>Caerostris</taxon>
    </lineage>
</organism>
<comment type="caution">
    <text evidence="1">The sequence shown here is derived from an EMBL/GenBank/DDBJ whole genome shotgun (WGS) entry which is preliminary data.</text>
</comment>
<accession>A0AAV4R279</accession>
<sequence>MVKTHTTFRILTFAYHMRKLSIFIQKRIPHSLHSNEISVGVFRLSPRLFQSSLHRAHAKETVTAGYRNERCHICLVNGSFIKSRKLAVAIDDLK</sequence>
<name>A0AAV4R279_9ARAC</name>
<dbReference type="EMBL" id="BPLQ01005584">
    <property type="protein sequence ID" value="GIY15825.1"/>
    <property type="molecule type" value="Genomic_DNA"/>
</dbReference>
<proteinExistence type="predicted"/>
<evidence type="ECO:0000313" key="2">
    <source>
        <dbReference type="Proteomes" id="UP001054837"/>
    </source>
</evidence>
<evidence type="ECO:0000313" key="1">
    <source>
        <dbReference type="EMBL" id="GIY15825.1"/>
    </source>
</evidence>
<protein>
    <submittedName>
        <fullName evidence="1">Uncharacterized protein</fullName>
    </submittedName>
</protein>
<reference evidence="1 2" key="1">
    <citation type="submission" date="2021-06" db="EMBL/GenBank/DDBJ databases">
        <title>Caerostris darwini draft genome.</title>
        <authorList>
            <person name="Kono N."/>
            <person name="Arakawa K."/>
        </authorList>
    </citation>
    <scope>NUCLEOTIDE SEQUENCE [LARGE SCALE GENOMIC DNA]</scope>
</reference>